<proteinExistence type="predicted"/>
<sequence length="198" mass="22604">MDTSQASIILDFSSDNLRTCDLHLRGTSRTMYEVRTERAFTVTSFRRAGEAEPFAVFERRDLIPDIITFSSRRIRLEKWLKSPAFSSWPVEFEVEGNKYLWMSDDDTVSPRLLLYLRSEANTSLIGWFEGAKYILQDNGPGAKFERIMIPPCIVVLPPAERIVDELIVSAVLLEQKAKWTRGRLSTAQTFGMSDDVAT</sequence>
<dbReference type="Pfam" id="PF20236">
    <property type="entry name" value="DUF6593"/>
    <property type="match status" value="1"/>
</dbReference>
<evidence type="ECO:0000313" key="3">
    <source>
        <dbReference type="Proteomes" id="UP001498398"/>
    </source>
</evidence>
<evidence type="ECO:0000259" key="1">
    <source>
        <dbReference type="Pfam" id="PF20236"/>
    </source>
</evidence>
<dbReference type="InterPro" id="IPR046528">
    <property type="entry name" value="DUF6593"/>
</dbReference>
<protein>
    <recommendedName>
        <fullName evidence="1">DUF6593 domain-containing protein</fullName>
    </recommendedName>
</protein>
<feature type="domain" description="DUF6593" evidence="1">
    <location>
        <begin position="24"/>
        <end position="178"/>
    </location>
</feature>
<keyword evidence="3" id="KW-1185">Reference proteome</keyword>
<name>A0ABR1K3W8_9AGAR</name>
<dbReference type="EMBL" id="JBANRG010000001">
    <property type="protein sequence ID" value="KAK7472118.1"/>
    <property type="molecule type" value="Genomic_DNA"/>
</dbReference>
<organism evidence="2 3">
    <name type="scientific">Marasmiellus scandens</name>
    <dbReference type="NCBI Taxonomy" id="2682957"/>
    <lineage>
        <taxon>Eukaryota</taxon>
        <taxon>Fungi</taxon>
        <taxon>Dikarya</taxon>
        <taxon>Basidiomycota</taxon>
        <taxon>Agaricomycotina</taxon>
        <taxon>Agaricomycetes</taxon>
        <taxon>Agaricomycetidae</taxon>
        <taxon>Agaricales</taxon>
        <taxon>Marasmiineae</taxon>
        <taxon>Omphalotaceae</taxon>
        <taxon>Marasmiellus</taxon>
    </lineage>
</organism>
<evidence type="ECO:0000313" key="2">
    <source>
        <dbReference type="EMBL" id="KAK7472118.1"/>
    </source>
</evidence>
<reference evidence="2 3" key="1">
    <citation type="submission" date="2024-01" db="EMBL/GenBank/DDBJ databases">
        <title>A draft genome for the cacao thread blight pathogen Marasmiellus scandens.</title>
        <authorList>
            <person name="Baruah I.K."/>
            <person name="Leung J."/>
            <person name="Bukari Y."/>
            <person name="Amoako-Attah I."/>
            <person name="Meinhardt L.W."/>
            <person name="Bailey B.A."/>
            <person name="Cohen S.P."/>
        </authorList>
    </citation>
    <scope>NUCLEOTIDE SEQUENCE [LARGE SCALE GENOMIC DNA]</scope>
    <source>
        <strain evidence="2 3">GH-19</strain>
    </source>
</reference>
<dbReference type="Proteomes" id="UP001498398">
    <property type="component" value="Unassembled WGS sequence"/>
</dbReference>
<comment type="caution">
    <text evidence="2">The sequence shown here is derived from an EMBL/GenBank/DDBJ whole genome shotgun (WGS) entry which is preliminary data.</text>
</comment>
<accession>A0ABR1K3W8</accession>
<gene>
    <name evidence="2" type="ORF">VKT23_000239</name>
</gene>